<reference evidence="1 2" key="1">
    <citation type="journal article" date="2007" name="PLoS Biol.">
        <title>Evolution of symbiotic bacteria in the distal human intestine.</title>
        <authorList>
            <person name="Xu J."/>
            <person name="Mahowald M.A."/>
            <person name="Ley R.E."/>
            <person name="Lozupone C.A."/>
            <person name="Hamady M."/>
            <person name="Martens E.C."/>
            <person name="Henrissat B."/>
            <person name="Coutinho P.M."/>
            <person name="Minx P."/>
            <person name="Latreille P."/>
            <person name="Cordum H."/>
            <person name="Van Brunt A."/>
            <person name="Kim K."/>
            <person name="Fulton R.S."/>
            <person name="Fulton L.A."/>
            <person name="Clifton S.W."/>
            <person name="Wilson R.K."/>
            <person name="Knight R.D."/>
            <person name="Gordon J.I."/>
        </authorList>
    </citation>
    <scope>NUCLEOTIDE SEQUENCE [LARGE SCALE GENOMIC DNA]</scope>
    <source>
        <strain evidence="2">ATCC 8482 / DSM 1447 / JCM 5826 / CCUG 4940 / NBRC 14291 / NCTC 11154</strain>
    </source>
</reference>
<dbReference type="HOGENOM" id="CLU_2380373_0_0_10"/>
<dbReference type="STRING" id="435590.BVU_3184"/>
<dbReference type="KEGG" id="bvu:BVU_3184"/>
<accession>A6L551</accession>
<evidence type="ECO:0000313" key="1">
    <source>
        <dbReference type="EMBL" id="ABR40815.1"/>
    </source>
</evidence>
<dbReference type="PaxDb" id="435590-BVU_3184"/>
<protein>
    <submittedName>
        <fullName evidence="1">Uncharacterized protein</fullName>
    </submittedName>
</protein>
<organism evidence="1 2">
    <name type="scientific">Phocaeicola vulgatus (strain ATCC 8482 / DSM 1447 / JCM 5826 / CCUG 4940 / NBRC 14291 / NCTC 11154)</name>
    <name type="common">Bacteroides vulgatus</name>
    <dbReference type="NCBI Taxonomy" id="435590"/>
    <lineage>
        <taxon>Bacteria</taxon>
        <taxon>Pseudomonadati</taxon>
        <taxon>Bacteroidota</taxon>
        <taxon>Bacteroidia</taxon>
        <taxon>Bacteroidales</taxon>
        <taxon>Bacteroidaceae</taxon>
        <taxon>Phocaeicola</taxon>
    </lineage>
</organism>
<name>A6L551_PHOV8</name>
<proteinExistence type="predicted"/>
<dbReference type="Proteomes" id="UP000002861">
    <property type="component" value="Chromosome"/>
</dbReference>
<dbReference type="AlphaFoldDB" id="A6L551"/>
<sequence length="94" mass="10604">MLSIISSLYKKDYATVKTICNISNACKHLNIGCTSLIHFWIGTVGCMVNMQQFMKATSILAVDSHSMIEYAIQFLFMNMATDHFNCPIFLPPPH</sequence>
<dbReference type="EMBL" id="CP000139">
    <property type="protein sequence ID" value="ABR40815.1"/>
    <property type="molecule type" value="Genomic_DNA"/>
</dbReference>
<gene>
    <name evidence="1" type="ordered locus">BVU_3184</name>
</gene>
<evidence type="ECO:0000313" key="2">
    <source>
        <dbReference type="Proteomes" id="UP000002861"/>
    </source>
</evidence>